<evidence type="ECO:0000256" key="1">
    <source>
        <dbReference type="SAM" id="MobiDB-lite"/>
    </source>
</evidence>
<proteinExistence type="predicted"/>
<dbReference type="AlphaFoldDB" id="A0AAU8K5C9"/>
<dbReference type="KEGG" id="kcm:ABWK59_32160"/>
<accession>A0AAU8K5C9</accession>
<feature type="domain" description="DUF4180" evidence="2">
    <location>
        <begin position="26"/>
        <end position="135"/>
    </location>
</feature>
<reference evidence="3" key="1">
    <citation type="submission" date="2024-06" db="EMBL/GenBank/DDBJ databases">
        <title>The genome sequences of Kitasatospora sp. strain HUAS MG31.</title>
        <authorList>
            <person name="Mo P."/>
        </authorList>
    </citation>
    <scope>NUCLEOTIDE SEQUENCE</scope>
    <source>
        <strain evidence="3">HUAS MG31</strain>
    </source>
</reference>
<feature type="compositionally biased region" description="Basic and acidic residues" evidence="1">
    <location>
        <begin position="1"/>
        <end position="10"/>
    </location>
</feature>
<dbReference type="InterPro" id="IPR025438">
    <property type="entry name" value="DUF4180"/>
</dbReference>
<sequence>MTDQPTDRVADQPTEPASEPILDHSGVPVLVCDPAGPPIAGPQDVLDHLVGPAFQGAEVVAVPAGRLDGSFFDLSSGFAGEVMQKFVNYHLHLVVVGDITHHLAASKALPDLVRESNEGRHVWFVSDLVELADRLARTRGA</sequence>
<organism evidence="3">
    <name type="scientific">Kitasatospora camelliae</name>
    <dbReference type="NCBI Taxonomy" id="3156397"/>
    <lineage>
        <taxon>Bacteria</taxon>
        <taxon>Bacillati</taxon>
        <taxon>Actinomycetota</taxon>
        <taxon>Actinomycetes</taxon>
        <taxon>Kitasatosporales</taxon>
        <taxon>Streptomycetaceae</taxon>
        <taxon>Kitasatospora</taxon>
    </lineage>
</organism>
<protein>
    <submittedName>
        <fullName evidence="3">DUF4180 domain-containing protein</fullName>
    </submittedName>
</protein>
<evidence type="ECO:0000259" key="2">
    <source>
        <dbReference type="Pfam" id="PF13788"/>
    </source>
</evidence>
<dbReference type="EMBL" id="CP159872">
    <property type="protein sequence ID" value="XCM83252.1"/>
    <property type="molecule type" value="Genomic_DNA"/>
</dbReference>
<name>A0AAU8K5C9_9ACTN</name>
<feature type="region of interest" description="Disordered" evidence="1">
    <location>
        <begin position="1"/>
        <end position="23"/>
    </location>
</feature>
<dbReference type="Pfam" id="PF13788">
    <property type="entry name" value="DUF4180"/>
    <property type="match status" value="1"/>
</dbReference>
<dbReference type="RefSeq" id="WP_354644187.1">
    <property type="nucleotide sequence ID" value="NZ_CP159872.1"/>
</dbReference>
<evidence type="ECO:0000313" key="3">
    <source>
        <dbReference type="EMBL" id="XCM83252.1"/>
    </source>
</evidence>
<gene>
    <name evidence="3" type="ORF">ABWK59_32160</name>
</gene>